<comment type="caution">
    <text evidence="7">The sequence shown here is derived from an EMBL/GenBank/DDBJ whole genome shotgun (WGS) entry which is preliminary data.</text>
</comment>
<evidence type="ECO:0000256" key="2">
    <source>
        <dbReference type="ARBA" id="ARBA00022801"/>
    </source>
</evidence>
<feature type="domain" description="Glycoside hydrolase family 31 TIM barrel" evidence="5">
    <location>
        <begin position="251"/>
        <end position="544"/>
    </location>
</feature>
<dbReference type="InterPro" id="IPR017853">
    <property type="entry name" value="GH"/>
</dbReference>
<keyword evidence="2" id="KW-0378">Hydrolase</keyword>
<evidence type="ECO:0000256" key="1">
    <source>
        <dbReference type="ARBA" id="ARBA00007806"/>
    </source>
</evidence>
<accession>A0A1D2NAY3</accession>
<dbReference type="SUPFAM" id="SSF51445">
    <property type="entry name" value="(Trans)glycosidases"/>
    <property type="match status" value="2"/>
</dbReference>
<protein>
    <recommendedName>
        <fullName evidence="9">SITS-binding protein</fullName>
    </recommendedName>
</protein>
<evidence type="ECO:0000259" key="5">
    <source>
        <dbReference type="Pfam" id="PF01055"/>
    </source>
</evidence>
<keyword evidence="8" id="KW-1185">Reference proteome</keyword>
<dbReference type="EMBL" id="LJIJ01000113">
    <property type="protein sequence ID" value="ODN02407.1"/>
    <property type="molecule type" value="Genomic_DNA"/>
</dbReference>
<dbReference type="GO" id="GO:0004553">
    <property type="term" value="F:hydrolase activity, hydrolyzing O-glycosyl compounds"/>
    <property type="evidence" value="ECO:0007669"/>
    <property type="project" value="InterPro"/>
</dbReference>
<dbReference type="OrthoDB" id="10070917at2759"/>
<dbReference type="GO" id="GO:0005975">
    <property type="term" value="P:carbohydrate metabolic process"/>
    <property type="evidence" value="ECO:0007669"/>
    <property type="project" value="InterPro"/>
</dbReference>
<organism evidence="7 8">
    <name type="scientific">Orchesella cincta</name>
    <name type="common">Springtail</name>
    <name type="synonym">Podura cincta</name>
    <dbReference type="NCBI Taxonomy" id="48709"/>
    <lineage>
        <taxon>Eukaryota</taxon>
        <taxon>Metazoa</taxon>
        <taxon>Ecdysozoa</taxon>
        <taxon>Arthropoda</taxon>
        <taxon>Hexapoda</taxon>
        <taxon>Collembola</taxon>
        <taxon>Entomobryomorpha</taxon>
        <taxon>Entomobryoidea</taxon>
        <taxon>Orchesellidae</taxon>
        <taxon>Orchesellinae</taxon>
        <taxon>Orchesella</taxon>
    </lineage>
</organism>
<evidence type="ECO:0000259" key="6">
    <source>
        <dbReference type="Pfam" id="PF21365"/>
    </source>
</evidence>
<comment type="similarity">
    <text evidence="1">Belongs to the glycosyl hydrolase 31 family.</text>
</comment>
<dbReference type="Gene3D" id="3.20.20.80">
    <property type="entry name" value="Glycosidases"/>
    <property type="match status" value="2"/>
</dbReference>
<dbReference type="STRING" id="48709.A0A1D2NAY3"/>
<reference evidence="7 8" key="1">
    <citation type="journal article" date="2016" name="Genome Biol. Evol.">
        <title>Gene Family Evolution Reflects Adaptation to Soil Environmental Stressors in the Genome of the Collembolan Orchesella cincta.</title>
        <authorList>
            <person name="Faddeeva-Vakhrusheva A."/>
            <person name="Derks M.F."/>
            <person name="Anvar S.Y."/>
            <person name="Agamennone V."/>
            <person name="Suring W."/>
            <person name="Smit S."/>
            <person name="van Straalen N.M."/>
            <person name="Roelofs D."/>
        </authorList>
    </citation>
    <scope>NUCLEOTIDE SEQUENCE [LARGE SCALE GENOMIC DNA]</scope>
    <source>
        <tissue evidence="7">Mixed pool</tissue>
    </source>
</reference>
<sequence length="1284" mass="143987">MMTPYCFLVLLTAGSVLAETTEKHVVDIVNPSHRTKAASNAVEIRIGATEESSIFGLLGLSLPETLTSTACQDEEHPDAFCFQWGDYAKLVVTDEEANGCGRIEWTSSYARRLEDCYDIADGDHWYGGGHTYTQGFPIEGQTRPETPVIIGAPSTFNGGVLERYWLVSKGVAFFADDDTPLYFRLNSEAPRQICLSAKDDYPYTIRTPLTLKYSYCVGSNILEAHKKVVTNLFGVPTSTPDEQMLLRPFWSTWAQYKADVNQSTVLDFARRVVSEGFEMSSHIEIDDKWEPCYGQETFDPVKFPNPKAMIDEIKSMNLNVTVWVHPFVNYDCPLFNEGMSNGYFVKTLKGKTGLGSWWAGSTAGVIDATNSEAVQWWHDRLRRLQQETGVDSFKFDAGETNYLPYQFTAGPGNNLDVLPNLFTTKFVEASSEFGGLIETRAAHRNHKHGIFVRMMDKGSEWGYGNGLQSMIPTLLHFGLLGYPFVLPDMIGGNAYGNWPSKELYVRWMQANVLMPAVQISIVPWEFDQETVELTKAVLVIRNDLAEKILAAAKQATVDGSPINKPLWWLAPNDSETFTINDEYALGDDVIVAPVVEEGATTRNVYLTEGTWSSYPDNQSYTGPIWITAYPAPLNKIPIFFINPIERLILIYMLGSALGEKTGKHVVNIVREKAASNAVEIRIGATEESSIFGLLGLSLPETLTSTACQDEEHPDAFCFEWGDYAKLVVTDEEANGCGRIEWTSPYARRLDDCYDIADGDHWYGGGETYSQRWPIEVQSRAESPFITGDHLNNGSYYAGGVLEKYWLVSKGVALFVDDDTPLYFSLKSEAPRQICLSSKDDHPYSIRSPLTLKYSYCVGSNILEAHKKVVTNFFTVPTSTPNEQMLVRPFWSTWAQYHSEVNESIVLDFTRRVVSEGFEMSSHIEIDDRWEPCYGEETFDPTKFPNAKAMIDEIKSMNLNVTVWVHPFINYDCPLFNEGFNKGYFVKDHKGKTALGSWWAGGIAGVIDVTNSEAVEWWQARLRKLQQDTGVDSFKFDAGETNWLPYNFAAAPGNDESLLPNLYTTKFVEACAEFGGLIETRAAHRNHDHGIFIRMMDKDSSWGYGNGLKSMIPTLLHFGLLGYPFVLPDMIGGNAYGGRPSKELYVRWMQANVVMPAVQISIVPWDFDQETIDLTKAVLELRNGLAEEILAAAKQTTVDGSPINKPLWWLAPDDPETYTIDDEYTLGDDIIVAPIVEEGATTRNIYLTEGTWSSYPDNQSFIGPIWIMDYPAPLDKVPIFVKIAN</sequence>
<feature type="chain" id="PRO_5008905310" description="SITS-binding protein" evidence="4">
    <location>
        <begin position="19"/>
        <end position="1284"/>
    </location>
</feature>
<dbReference type="SUPFAM" id="SSF51011">
    <property type="entry name" value="Glycosyl hydrolase domain"/>
    <property type="match status" value="2"/>
</dbReference>
<feature type="domain" description="Glycosyl hydrolase family 31 C-terminal" evidence="6">
    <location>
        <begin position="1199"/>
        <end position="1281"/>
    </location>
</feature>
<dbReference type="Pfam" id="PF01055">
    <property type="entry name" value="Glyco_hydro_31_2nd"/>
    <property type="match status" value="2"/>
</dbReference>
<dbReference type="InterPro" id="IPR013780">
    <property type="entry name" value="Glyco_hydro_b"/>
</dbReference>
<gene>
    <name evidence="7" type="ORF">Ocin01_04289</name>
</gene>
<evidence type="ECO:0008006" key="9">
    <source>
        <dbReference type="Google" id="ProtNLM"/>
    </source>
</evidence>
<keyword evidence="4" id="KW-0732">Signal</keyword>
<dbReference type="Proteomes" id="UP000094527">
    <property type="component" value="Unassembled WGS sequence"/>
</dbReference>
<feature type="domain" description="Glycosyl hydrolase family 31 C-terminal" evidence="6">
    <location>
        <begin position="559"/>
        <end position="640"/>
    </location>
</feature>
<dbReference type="PANTHER" id="PTHR43053:SF4">
    <property type="entry name" value="MYOGENESIS-REGULATING GLYCOSIDASE"/>
    <property type="match status" value="1"/>
</dbReference>
<evidence type="ECO:0000256" key="3">
    <source>
        <dbReference type="ARBA" id="ARBA00023295"/>
    </source>
</evidence>
<dbReference type="InterPro" id="IPR050985">
    <property type="entry name" value="Alpha-glycosidase_related"/>
</dbReference>
<dbReference type="InterPro" id="IPR000322">
    <property type="entry name" value="Glyco_hydro_31_TIM"/>
</dbReference>
<dbReference type="Pfam" id="PF21365">
    <property type="entry name" value="Glyco_hydro_31_3rd"/>
    <property type="match status" value="2"/>
</dbReference>
<evidence type="ECO:0000313" key="8">
    <source>
        <dbReference type="Proteomes" id="UP000094527"/>
    </source>
</evidence>
<dbReference type="PANTHER" id="PTHR43053">
    <property type="entry name" value="GLYCOSIDASE FAMILY 31"/>
    <property type="match status" value="1"/>
</dbReference>
<proteinExistence type="inferred from homology"/>
<name>A0A1D2NAY3_ORCCI</name>
<feature type="signal peptide" evidence="4">
    <location>
        <begin position="1"/>
        <end position="18"/>
    </location>
</feature>
<dbReference type="InterPro" id="IPR048395">
    <property type="entry name" value="Glyco_hydro_31_C"/>
</dbReference>
<feature type="domain" description="Glycoside hydrolase family 31 TIM barrel" evidence="5">
    <location>
        <begin position="893"/>
        <end position="1184"/>
    </location>
</feature>
<dbReference type="Gene3D" id="2.60.40.1180">
    <property type="entry name" value="Golgi alpha-mannosidase II"/>
    <property type="match status" value="2"/>
</dbReference>
<keyword evidence="3" id="KW-0326">Glycosidase</keyword>
<evidence type="ECO:0000256" key="4">
    <source>
        <dbReference type="SAM" id="SignalP"/>
    </source>
</evidence>
<dbReference type="CDD" id="cd06592">
    <property type="entry name" value="GH31_NET37"/>
    <property type="match status" value="2"/>
</dbReference>
<evidence type="ECO:0000313" key="7">
    <source>
        <dbReference type="EMBL" id="ODN02407.1"/>
    </source>
</evidence>